<accession>A0ABD3BX97</accession>
<proteinExistence type="predicted"/>
<name>A0ABD3BX97_9LAMI</name>
<keyword evidence="2" id="KW-1185">Reference proteome</keyword>
<dbReference type="Proteomes" id="UP001632038">
    <property type="component" value="Unassembled WGS sequence"/>
</dbReference>
<dbReference type="PANTHER" id="PTHR34835:SF90">
    <property type="entry name" value="AMINOTRANSFERASE-LIKE PLANT MOBILE DOMAIN-CONTAINING PROTEIN"/>
    <property type="match status" value="1"/>
</dbReference>
<evidence type="ECO:0000313" key="1">
    <source>
        <dbReference type="EMBL" id="KAL3621813.1"/>
    </source>
</evidence>
<sequence length="288" mass="32801">MGFGGLLEFNIAETPSTLGYWLLENFDLMACVVKLEEGRELRVEAYDVTHVLGIPNGDTIIKRKAKNIPHPIVSAWRALFPVHLKSITATHVSDKMLSEGPKTIWFKRLFLILITTCLVESCDNEYVITRIIPNFEEPDRVRDLNWGQYMKKCLAEEVVGWNKKNMKEAFTGPLVFLLLVVFDEENFELIREDIMTLGSGLGVAQSVVDVWSFLINKREHIHSPSSPARFFATLDVHLHTVVYPKEDLSRTDCEEVFVENLQGSFNESATMKLDEVDIVCALTLLIIR</sequence>
<gene>
    <name evidence="1" type="ORF">CASFOL_034299</name>
</gene>
<protein>
    <submittedName>
        <fullName evidence="1">Uncharacterized protein</fullName>
    </submittedName>
</protein>
<dbReference type="PANTHER" id="PTHR34835">
    <property type="entry name" value="OS07G0283600 PROTEIN-RELATED"/>
    <property type="match status" value="1"/>
</dbReference>
<comment type="caution">
    <text evidence="1">The sequence shown here is derived from an EMBL/GenBank/DDBJ whole genome shotgun (WGS) entry which is preliminary data.</text>
</comment>
<evidence type="ECO:0000313" key="2">
    <source>
        <dbReference type="Proteomes" id="UP001632038"/>
    </source>
</evidence>
<dbReference type="EMBL" id="JAVIJP010000062">
    <property type="protein sequence ID" value="KAL3621813.1"/>
    <property type="molecule type" value="Genomic_DNA"/>
</dbReference>
<dbReference type="AlphaFoldDB" id="A0ABD3BX97"/>
<reference evidence="2" key="1">
    <citation type="journal article" date="2024" name="IScience">
        <title>Strigolactones Initiate the Formation of Haustorium-like Structures in Castilleja.</title>
        <authorList>
            <person name="Buerger M."/>
            <person name="Peterson D."/>
            <person name="Chory J."/>
        </authorList>
    </citation>
    <scope>NUCLEOTIDE SEQUENCE [LARGE SCALE GENOMIC DNA]</scope>
</reference>
<organism evidence="1 2">
    <name type="scientific">Castilleja foliolosa</name>
    <dbReference type="NCBI Taxonomy" id="1961234"/>
    <lineage>
        <taxon>Eukaryota</taxon>
        <taxon>Viridiplantae</taxon>
        <taxon>Streptophyta</taxon>
        <taxon>Embryophyta</taxon>
        <taxon>Tracheophyta</taxon>
        <taxon>Spermatophyta</taxon>
        <taxon>Magnoliopsida</taxon>
        <taxon>eudicotyledons</taxon>
        <taxon>Gunneridae</taxon>
        <taxon>Pentapetalae</taxon>
        <taxon>asterids</taxon>
        <taxon>lamiids</taxon>
        <taxon>Lamiales</taxon>
        <taxon>Orobanchaceae</taxon>
        <taxon>Pedicularideae</taxon>
        <taxon>Castillejinae</taxon>
        <taxon>Castilleja</taxon>
    </lineage>
</organism>